<dbReference type="Proteomes" id="UP001162131">
    <property type="component" value="Unassembled WGS sequence"/>
</dbReference>
<dbReference type="EMBL" id="CAJZBQ010000040">
    <property type="protein sequence ID" value="CAG9326200.1"/>
    <property type="molecule type" value="Genomic_DNA"/>
</dbReference>
<comment type="caution">
    <text evidence="1">The sequence shown here is derived from an EMBL/GenBank/DDBJ whole genome shotgun (WGS) entry which is preliminary data.</text>
</comment>
<reference evidence="1" key="1">
    <citation type="submission" date="2021-09" db="EMBL/GenBank/DDBJ databases">
        <authorList>
            <consortium name="AG Swart"/>
            <person name="Singh M."/>
            <person name="Singh A."/>
            <person name="Seah K."/>
            <person name="Emmerich C."/>
        </authorList>
    </citation>
    <scope>NUCLEOTIDE SEQUENCE</scope>
    <source>
        <strain evidence="1">ATCC30299</strain>
    </source>
</reference>
<dbReference type="Pfam" id="PF04749">
    <property type="entry name" value="PLAC8"/>
    <property type="match status" value="1"/>
</dbReference>
<dbReference type="AlphaFoldDB" id="A0AAU9JIV9"/>
<evidence type="ECO:0000313" key="1">
    <source>
        <dbReference type="EMBL" id="CAG9326200.1"/>
    </source>
</evidence>
<accession>A0AAU9JIV9</accession>
<dbReference type="PROSITE" id="PS51257">
    <property type="entry name" value="PROKAR_LIPOPROTEIN"/>
    <property type="match status" value="1"/>
</dbReference>
<gene>
    <name evidence="1" type="ORF">BSTOLATCC_MIC40632</name>
</gene>
<dbReference type="InterPro" id="IPR006461">
    <property type="entry name" value="PLAC_motif_containing"/>
</dbReference>
<sequence>MATVLKEVRVADWNESLCGCFNGIGSCLWVLCIPYGACCLQGMAIQIATEGTEGCFLPCWVGACWWPTGMALNRGNIRGLFRIQGNWLCDCCIHYYCFPFASCQEYREARYRMG</sequence>
<dbReference type="NCBIfam" id="TIGR01571">
    <property type="entry name" value="A_thal_Cys_rich"/>
    <property type="match status" value="1"/>
</dbReference>
<name>A0AAU9JIV9_9CILI</name>
<organism evidence="1 2">
    <name type="scientific">Blepharisma stoltei</name>
    <dbReference type="NCBI Taxonomy" id="1481888"/>
    <lineage>
        <taxon>Eukaryota</taxon>
        <taxon>Sar</taxon>
        <taxon>Alveolata</taxon>
        <taxon>Ciliophora</taxon>
        <taxon>Postciliodesmatophora</taxon>
        <taxon>Heterotrichea</taxon>
        <taxon>Heterotrichida</taxon>
        <taxon>Blepharismidae</taxon>
        <taxon>Blepharisma</taxon>
    </lineage>
</organism>
<proteinExistence type="predicted"/>
<evidence type="ECO:0000313" key="2">
    <source>
        <dbReference type="Proteomes" id="UP001162131"/>
    </source>
</evidence>
<keyword evidence="2" id="KW-1185">Reference proteome</keyword>
<protein>
    <submittedName>
        <fullName evidence="1">Uncharacterized protein</fullName>
    </submittedName>
</protein>
<dbReference type="PANTHER" id="PTHR15907">
    <property type="entry name" value="DUF614 FAMILY PROTEIN-RELATED"/>
    <property type="match status" value="1"/>
</dbReference>